<dbReference type="Proteomes" id="UP001634393">
    <property type="component" value="Unassembled WGS sequence"/>
</dbReference>
<feature type="region of interest" description="Disordered" evidence="2">
    <location>
        <begin position="170"/>
        <end position="290"/>
    </location>
</feature>
<feature type="region of interest" description="Disordered" evidence="2">
    <location>
        <begin position="304"/>
        <end position="351"/>
    </location>
</feature>
<sequence length="425" mass="45886">MAPVNTTLGIKERETKAGRGKSVEVDASQLRVVVEGLVNIGTRVEEMGLDMEALEGRVQEVREECKVATRGVEERLDRRTARLEEAVQAIQVGIRAMLDEMAEIRAEVVEVRAEVASVRDELRLDRGTLGSHGASNSSQGGGEMDHEGGSPRKTRNEPVTAHLATITVMGSSEDHHGDGSLDTDMGIQGNSAGLSKLPNEGPEPSGKAVQLDRPGAAKDQSRRRVRRKRDLGAKRDSTGECLSSARGSRGERDSEGEWGSEVEQRLEVKRDSEGEIGLGGKQGLGHDPTIEDIDKAMPIECESLHRTFGASKPARRARRARRRRRRGASSLPGGKVAGRGPGVAKAAKSGAGHTDLASRCLGEGRSLAEKTGTKPRWPGRLNSWGRSLGRICMGMEVLGGLQKILRCSGWVRRVLHMGGTFRRVL</sequence>
<keyword evidence="1" id="KW-0175">Coiled coil</keyword>
<dbReference type="AlphaFoldDB" id="A0ABD3TAI0"/>
<reference evidence="3 4" key="1">
    <citation type="submission" date="2024-12" db="EMBL/GenBank/DDBJ databases">
        <title>The unique morphological basis and parallel evolutionary history of personate flowers in Penstemon.</title>
        <authorList>
            <person name="Depatie T.H."/>
            <person name="Wessinger C.A."/>
        </authorList>
    </citation>
    <scope>NUCLEOTIDE SEQUENCE [LARGE SCALE GENOMIC DNA]</scope>
    <source>
        <strain evidence="3">WTNN_2</strain>
        <tissue evidence="3">Leaf</tissue>
    </source>
</reference>
<gene>
    <name evidence="3" type="ORF">ACJIZ3_008700</name>
</gene>
<feature type="compositionally biased region" description="Basic residues" evidence="2">
    <location>
        <begin position="313"/>
        <end position="327"/>
    </location>
</feature>
<evidence type="ECO:0000256" key="2">
    <source>
        <dbReference type="SAM" id="MobiDB-lite"/>
    </source>
</evidence>
<organism evidence="3 4">
    <name type="scientific">Penstemon smallii</name>
    <dbReference type="NCBI Taxonomy" id="265156"/>
    <lineage>
        <taxon>Eukaryota</taxon>
        <taxon>Viridiplantae</taxon>
        <taxon>Streptophyta</taxon>
        <taxon>Embryophyta</taxon>
        <taxon>Tracheophyta</taxon>
        <taxon>Spermatophyta</taxon>
        <taxon>Magnoliopsida</taxon>
        <taxon>eudicotyledons</taxon>
        <taxon>Gunneridae</taxon>
        <taxon>Pentapetalae</taxon>
        <taxon>asterids</taxon>
        <taxon>lamiids</taxon>
        <taxon>Lamiales</taxon>
        <taxon>Plantaginaceae</taxon>
        <taxon>Cheloneae</taxon>
        <taxon>Penstemon</taxon>
    </lineage>
</organism>
<evidence type="ECO:0000256" key="1">
    <source>
        <dbReference type="SAM" id="Coils"/>
    </source>
</evidence>
<accession>A0ABD3TAI0</accession>
<feature type="compositionally biased region" description="Basic and acidic residues" evidence="2">
    <location>
        <begin position="143"/>
        <end position="156"/>
    </location>
</feature>
<protein>
    <submittedName>
        <fullName evidence="3">Uncharacterized protein</fullName>
    </submittedName>
</protein>
<name>A0ABD3TAI0_9LAMI</name>
<feature type="coiled-coil region" evidence="1">
    <location>
        <begin position="44"/>
        <end position="121"/>
    </location>
</feature>
<evidence type="ECO:0000313" key="3">
    <source>
        <dbReference type="EMBL" id="KAL3833964.1"/>
    </source>
</evidence>
<evidence type="ECO:0000313" key="4">
    <source>
        <dbReference type="Proteomes" id="UP001634393"/>
    </source>
</evidence>
<feature type="region of interest" description="Disordered" evidence="2">
    <location>
        <begin position="126"/>
        <end position="157"/>
    </location>
</feature>
<proteinExistence type="predicted"/>
<dbReference type="EMBL" id="JBJXBP010000004">
    <property type="protein sequence ID" value="KAL3833964.1"/>
    <property type="molecule type" value="Genomic_DNA"/>
</dbReference>
<keyword evidence="4" id="KW-1185">Reference proteome</keyword>
<comment type="caution">
    <text evidence="3">The sequence shown here is derived from an EMBL/GenBank/DDBJ whole genome shotgun (WGS) entry which is preliminary data.</text>
</comment>
<feature type="compositionally biased region" description="Basic and acidic residues" evidence="2">
    <location>
        <begin position="262"/>
        <end position="273"/>
    </location>
</feature>